<feature type="non-terminal residue" evidence="1">
    <location>
        <position position="139"/>
    </location>
</feature>
<sequence>LKQKISTQHQKLGKNQEVIKVARPQLKLSLEHQIYRTWVSSRRITEILIVQDGRGRQQARFTAITFLKICIVQRNRIISQNCMKWMMQLKDGLGWINSSTSWRIEEPQSPAVRRSPKTPLICFDCISASKKEGVSWRYA</sequence>
<dbReference type="Proteomes" id="UP001239111">
    <property type="component" value="Chromosome 1"/>
</dbReference>
<proteinExistence type="predicted"/>
<feature type="non-terminal residue" evidence="1">
    <location>
        <position position="1"/>
    </location>
</feature>
<gene>
    <name evidence="1" type="ORF">QAD02_020865</name>
</gene>
<accession>A0ACC2PNT5</accession>
<evidence type="ECO:0000313" key="1">
    <source>
        <dbReference type="EMBL" id="KAJ8685072.1"/>
    </source>
</evidence>
<organism evidence="1 2">
    <name type="scientific">Eretmocerus hayati</name>
    <dbReference type="NCBI Taxonomy" id="131215"/>
    <lineage>
        <taxon>Eukaryota</taxon>
        <taxon>Metazoa</taxon>
        <taxon>Ecdysozoa</taxon>
        <taxon>Arthropoda</taxon>
        <taxon>Hexapoda</taxon>
        <taxon>Insecta</taxon>
        <taxon>Pterygota</taxon>
        <taxon>Neoptera</taxon>
        <taxon>Endopterygota</taxon>
        <taxon>Hymenoptera</taxon>
        <taxon>Apocrita</taxon>
        <taxon>Proctotrupomorpha</taxon>
        <taxon>Chalcidoidea</taxon>
        <taxon>Aphelinidae</taxon>
        <taxon>Aphelininae</taxon>
        <taxon>Eretmocerus</taxon>
    </lineage>
</organism>
<protein>
    <submittedName>
        <fullName evidence="1">Uncharacterized protein</fullName>
    </submittedName>
</protein>
<evidence type="ECO:0000313" key="2">
    <source>
        <dbReference type="Proteomes" id="UP001239111"/>
    </source>
</evidence>
<reference evidence="1" key="1">
    <citation type="submission" date="2023-04" db="EMBL/GenBank/DDBJ databases">
        <title>A chromosome-level genome assembly of the parasitoid wasp Eretmocerus hayati.</title>
        <authorList>
            <person name="Zhong Y."/>
            <person name="Liu S."/>
            <person name="Liu Y."/>
        </authorList>
    </citation>
    <scope>NUCLEOTIDE SEQUENCE</scope>
    <source>
        <strain evidence="1">ZJU_SS_LIU_2023</strain>
    </source>
</reference>
<name>A0ACC2PNT5_9HYME</name>
<comment type="caution">
    <text evidence="1">The sequence shown here is derived from an EMBL/GenBank/DDBJ whole genome shotgun (WGS) entry which is preliminary data.</text>
</comment>
<dbReference type="EMBL" id="CM056741">
    <property type="protein sequence ID" value="KAJ8685072.1"/>
    <property type="molecule type" value="Genomic_DNA"/>
</dbReference>
<keyword evidence="2" id="KW-1185">Reference proteome</keyword>